<evidence type="ECO:0000313" key="2">
    <source>
        <dbReference type="Proteomes" id="UP000177050"/>
    </source>
</evidence>
<name>A0A1F7L007_9BACT</name>
<protein>
    <submittedName>
        <fullName evidence="1">Uncharacterized protein</fullName>
    </submittedName>
</protein>
<sequence>MEHKTTDINDLVEYLASTAMRPLLDDEVWRAYGYKKRPKSGNILHKLFPDKFELEDFITKEVLTMGLIDVLNGVKKSKISSDEKLLIALGVLDQFISTTKHMFDPNSFVDNLLTAYDSYTKSDKAKIHEPVIVKSKDVLNKKNFAKFMVGTISLLGTSSHEGDYFLKSSVLKDTIDNTSIENKLKLSMPEEMYRKYGDMLSKKVLNI</sequence>
<evidence type="ECO:0000313" key="1">
    <source>
        <dbReference type="EMBL" id="OGK73463.1"/>
    </source>
</evidence>
<gene>
    <name evidence="1" type="ORF">A3K52_01555</name>
</gene>
<dbReference type="EMBL" id="MGBR01000001">
    <property type="protein sequence ID" value="OGK73463.1"/>
    <property type="molecule type" value="Genomic_DNA"/>
</dbReference>
<accession>A0A1F7L007</accession>
<dbReference type="Proteomes" id="UP000177050">
    <property type="component" value="Unassembled WGS sequence"/>
</dbReference>
<organism evidence="1 2">
    <name type="scientific">Candidatus Roizmanbacteria bacterium RIFOXYD1_FULL_38_12</name>
    <dbReference type="NCBI Taxonomy" id="1802093"/>
    <lineage>
        <taxon>Bacteria</taxon>
        <taxon>Candidatus Roizmaniibacteriota</taxon>
    </lineage>
</organism>
<comment type="caution">
    <text evidence="1">The sequence shown here is derived from an EMBL/GenBank/DDBJ whole genome shotgun (WGS) entry which is preliminary data.</text>
</comment>
<proteinExistence type="predicted"/>
<reference evidence="1 2" key="1">
    <citation type="journal article" date="2016" name="Nat. Commun.">
        <title>Thousands of microbial genomes shed light on interconnected biogeochemical processes in an aquifer system.</title>
        <authorList>
            <person name="Anantharaman K."/>
            <person name="Brown C.T."/>
            <person name="Hug L.A."/>
            <person name="Sharon I."/>
            <person name="Castelle C.J."/>
            <person name="Probst A.J."/>
            <person name="Thomas B.C."/>
            <person name="Singh A."/>
            <person name="Wilkins M.J."/>
            <person name="Karaoz U."/>
            <person name="Brodie E.L."/>
            <person name="Williams K.H."/>
            <person name="Hubbard S.S."/>
            <person name="Banfield J.F."/>
        </authorList>
    </citation>
    <scope>NUCLEOTIDE SEQUENCE [LARGE SCALE GENOMIC DNA]</scope>
</reference>
<dbReference type="AlphaFoldDB" id="A0A1F7L007"/>